<dbReference type="SUPFAM" id="SSF118215">
    <property type="entry name" value="Proton glutamate symport protein"/>
    <property type="match status" value="1"/>
</dbReference>
<dbReference type="GO" id="GO:0005886">
    <property type="term" value="C:plasma membrane"/>
    <property type="evidence" value="ECO:0007669"/>
    <property type="project" value="UniProtKB-SubCell"/>
</dbReference>
<evidence type="ECO:0000256" key="5">
    <source>
        <dbReference type="ARBA" id="ARBA00022989"/>
    </source>
</evidence>
<feature type="transmembrane region" description="Helical" evidence="7">
    <location>
        <begin position="468"/>
        <end position="487"/>
    </location>
</feature>
<dbReference type="PRINTS" id="PR00173">
    <property type="entry name" value="EDTRNSPORT"/>
</dbReference>
<accession>A0A1M5PTE8</accession>
<feature type="transmembrane region" description="Helical" evidence="7">
    <location>
        <begin position="370"/>
        <end position="390"/>
    </location>
</feature>
<evidence type="ECO:0000256" key="6">
    <source>
        <dbReference type="ARBA" id="ARBA00023136"/>
    </source>
</evidence>
<dbReference type="GO" id="GO:0015293">
    <property type="term" value="F:symporter activity"/>
    <property type="evidence" value="ECO:0007669"/>
    <property type="project" value="UniProtKB-KW"/>
</dbReference>
<feature type="transmembrane region" description="Helical" evidence="7">
    <location>
        <begin position="402"/>
        <end position="420"/>
    </location>
</feature>
<keyword evidence="9" id="KW-1185">Reference proteome</keyword>
<dbReference type="Gene3D" id="1.10.3860.10">
    <property type="entry name" value="Sodium:dicarboxylate symporter"/>
    <property type="match status" value="1"/>
</dbReference>
<name>A0A1M5PTE8_BUTFI</name>
<dbReference type="STRING" id="1121131.SAMN02745229_00088"/>
<dbReference type="GeneID" id="89509174"/>
<dbReference type="EMBL" id="FQXK01000003">
    <property type="protein sequence ID" value="SHH04921.1"/>
    <property type="molecule type" value="Genomic_DNA"/>
</dbReference>
<dbReference type="InterPro" id="IPR001991">
    <property type="entry name" value="Na-dicarboxylate_symporter"/>
</dbReference>
<dbReference type="PANTHER" id="PTHR42865">
    <property type="entry name" value="PROTON/GLUTAMATE-ASPARTATE SYMPORTER"/>
    <property type="match status" value="1"/>
</dbReference>
<reference evidence="9" key="1">
    <citation type="submission" date="2016-11" db="EMBL/GenBank/DDBJ databases">
        <authorList>
            <person name="Varghese N."/>
            <person name="Submissions S."/>
        </authorList>
    </citation>
    <scope>NUCLEOTIDE SEQUENCE [LARGE SCALE GENOMIC DNA]</scope>
    <source>
        <strain evidence="9">DSM 3071</strain>
    </source>
</reference>
<feature type="transmembrane region" description="Helical" evidence="7">
    <location>
        <begin position="493"/>
        <end position="518"/>
    </location>
</feature>
<evidence type="ECO:0000256" key="3">
    <source>
        <dbReference type="ARBA" id="ARBA00022475"/>
    </source>
</evidence>
<evidence type="ECO:0000256" key="7">
    <source>
        <dbReference type="SAM" id="Phobius"/>
    </source>
</evidence>
<dbReference type="RefSeq" id="WP_073384612.1">
    <property type="nucleotide sequence ID" value="NZ_FQXK01000003.1"/>
</dbReference>
<feature type="transmembrane region" description="Helical" evidence="7">
    <location>
        <begin position="440"/>
        <end position="461"/>
    </location>
</feature>
<evidence type="ECO:0000256" key="4">
    <source>
        <dbReference type="ARBA" id="ARBA00022692"/>
    </source>
</evidence>
<keyword evidence="3" id="KW-1003">Cell membrane</keyword>
<sequence>MRFKSASTIISVSDKSVLKDSLDFIENTLKSNGVSKSVIIRTLLTVEEAASQLIEHADADAQLKINVRKLFGETEVILAAQGSMYDPYSEYPSDIKDIEGMEDKDVQGAIRDILLKARGESCKFSYKKGINRVRILVGDGEKSMLRSTIIALVLGVIAGFLMQNLIPASISDAIENYALIPLKSIFMSSLKIIIAPVVFFSIVSCISQFKDLSQLGRIGVKVMGMYMMTTIIAVVLAMGIFMLIKPASWGFAISLATEAEAVSVDTNVDTSLLNTIIGIVPSNFLQPFLDSDTLQIIFLAFLCGIAVGMIGEYSESLKNFFEAGNTLFLTITTLITKLIPIAVFCAVSIMVKEMGKDSMIAVLGYMGTEILTIMCMLCIYGTLIVVLAHLNPFTFFKKNWEGMITSFTLSSSSAAMPTNMRTCTDKLGISNKVCSFSIPLGATVNMDGVSIFLVITSLFLARAYGIDIPANMYLSMAVTIILLSLGAPGVPGAGLVCLGVVLAAIGVPIEGIGIIIAVNPILDMFETMNNTTGDVVTALIVAKKEKLLDLEMYKK</sequence>
<dbReference type="OrthoDB" id="9768885at2"/>
<feature type="transmembrane region" description="Helical" evidence="7">
    <location>
        <begin position="326"/>
        <end position="350"/>
    </location>
</feature>
<keyword evidence="5 7" id="KW-1133">Transmembrane helix</keyword>
<evidence type="ECO:0000256" key="2">
    <source>
        <dbReference type="ARBA" id="ARBA00022448"/>
    </source>
</evidence>
<protein>
    <submittedName>
        <fullName evidence="8">Na+/H+-dicarboxylate symporter</fullName>
    </submittedName>
</protein>
<keyword evidence="2" id="KW-0813">Transport</keyword>
<evidence type="ECO:0000313" key="8">
    <source>
        <dbReference type="EMBL" id="SHH04921.1"/>
    </source>
</evidence>
<gene>
    <name evidence="8" type="ORF">SAMN02745229_00088</name>
</gene>
<dbReference type="Proteomes" id="UP000184278">
    <property type="component" value="Unassembled WGS sequence"/>
</dbReference>
<dbReference type="Pfam" id="PF00375">
    <property type="entry name" value="SDF"/>
    <property type="match status" value="1"/>
</dbReference>
<dbReference type="AlphaFoldDB" id="A0A1M5PTE8"/>
<comment type="subcellular location">
    <subcellularLocation>
        <location evidence="1">Cell membrane</location>
        <topology evidence="1">Multi-pass membrane protein</topology>
    </subcellularLocation>
</comment>
<dbReference type="PANTHER" id="PTHR42865:SF7">
    <property type="entry name" value="PROTON_GLUTAMATE-ASPARTATE SYMPORTER"/>
    <property type="match status" value="1"/>
</dbReference>
<feature type="transmembrane region" description="Helical" evidence="7">
    <location>
        <begin position="144"/>
        <end position="165"/>
    </location>
</feature>
<feature type="transmembrane region" description="Helical" evidence="7">
    <location>
        <begin position="218"/>
        <end position="244"/>
    </location>
</feature>
<keyword evidence="4 7" id="KW-0812">Transmembrane</keyword>
<evidence type="ECO:0000256" key="1">
    <source>
        <dbReference type="ARBA" id="ARBA00004651"/>
    </source>
</evidence>
<organism evidence="8 9">
    <name type="scientific">Butyrivibrio fibrisolvens DSM 3071</name>
    <dbReference type="NCBI Taxonomy" id="1121131"/>
    <lineage>
        <taxon>Bacteria</taxon>
        <taxon>Bacillati</taxon>
        <taxon>Bacillota</taxon>
        <taxon>Clostridia</taxon>
        <taxon>Lachnospirales</taxon>
        <taxon>Lachnospiraceae</taxon>
        <taxon>Butyrivibrio</taxon>
    </lineage>
</organism>
<feature type="transmembrane region" description="Helical" evidence="7">
    <location>
        <begin position="185"/>
        <end position="206"/>
    </location>
</feature>
<feature type="transmembrane region" description="Helical" evidence="7">
    <location>
        <begin position="294"/>
        <end position="314"/>
    </location>
</feature>
<keyword evidence="6 7" id="KW-0472">Membrane</keyword>
<dbReference type="InterPro" id="IPR036458">
    <property type="entry name" value="Na:dicarbo_symporter_sf"/>
</dbReference>
<proteinExistence type="predicted"/>
<evidence type="ECO:0000313" key="9">
    <source>
        <dbReference type="Proteomes" id="UP000184278"/>
    </source>
</evidence>